<keyword evidence="1" id="KW-0812">Transmembrane</keyword>
<protein>
    <submittedName>
        <fullName evidence="3">Uncharacterized protein</fullName>
    </submittedName>
</protein>
<reference evidence="3" key="1">
    <citation type="submission" date="2023-10" db="EMBL/GenBank/DDBJ databases">
        <title>Genome assembly of Pristionchus species.</title>
        <authorList>
            <person name="Yoshida K."/>
            <person name="Sommer R.J."/>
        </authorList>
    </citation>
    <scope>NUCLEOTIDE SEQUENCE</scope>
    <source>
        <strain evidence="3">RS5133</strain>
    </source>
</reference>
<name>A0AAV5VR94_9BILA</name>
<sequence length="172" mass="19781">RWALLVLLVMVLSSSGCDIREASLVDFALDTEQPAVICIRVLTSRTGVWQLSNSFPEVWTAQEIRNADLEWDNSIVCLHNRTIPTEYVIACRGTHCALPMRKKDAIDRCTHHIREMMAMVDAFVIAYGIFTFLMFIAGRHYEERPFPKWLTACFAPLVKCLKKCKKEKKEDD</sequence>
<accession>A0AAV5VR94</accession>
<gene>
    <name evidence="3" type="ORF">PFISCL1PPCAC_12487</name>
</gene>
<keyword evidence="4" id="KW-1185">Reference proteome</keyword>
<feature type="chain" id="PRO_5043618972" evidence="2">
    <location>
        <begin position="17"/>
        <end position="172"/>
    </location>
</feature>
<keyword evidence="1" id="KW-0472">Membrane</keyword>
<keyword evidence="2" id="KW-0732">Signal</keyword>
<dbReference type="AlphaFoldDB" id="A0AAV5VR94"/>
<evidence type="ECO:0000256" key="2">
    <source>
        <dbReference type="SAM" id="SignalP"/>
    </source>
</evidence>
<proteinExistence type="predicted"/>
<dbReference type="EMBL" id="BTSY01000003">
    <property type="protein sequence ID" value="GMT21190.1"/>
    <property type="molecule type" value="Genomic_DNA"/>
</dbReference>
<feature type="non-terminal residue" evidence="3">
    <location>
        <position position="1"/>
    </location>
</feature>
<feature type="transmembrane region" description="Helical" evidence="1">
    <location>
        <begin position="116"/>
        <end position="138"/>
    </location>
</feature>
<feature type="signal peptide" evidence="2">
    <location>
        <begin position="1"/>
        <end position="16"/>
    </location>
</feature>
<dbReference type="Proteomes" id="UP001432322">
    <property type="component" value="Unassembled WGS sequence"/>
</dbReference>
<evidence type="ECO:0000313" key="4">
    <source>
        <dbReference type="Proteomes" id="UP001432322"/>
    </source>
</evidence>
<evidence type="ECO:0000256" key="1">
    <source>
        <dbReference type="SAM" id="Phobius"/>
    </source>
</evidence>
<comment type="caution">
    <text evidence="3">The sequence shown here is derived from an EMBL/GenBank/DDBJ whole genome shotgun (WGS) entry which is preliminary data.</text>
</comment>
<organism evidence="3 4">
    <name type="scientific">Pristionchus fissidentatus</name>
    <dbReference type="NCBI Taxonomy" id="1538716"/>
    <lineage>
        <taxon>Eukaryota</taxon>
        <taxon>Metazoa</taxon>
        <taxon>Ecdysozoa</taxon>
        <taxon>Nematoda</taxon>
        <taxon>Chromadorea</taxon>
        <taxon>Rhabditida</taxon>
        <taxon>Rhabditina</taxon>
        <taxon>Diplogasteromorpha</taxon>
        <taxon>Diplogasteroidea</taxon>
        <taxon>Neodiplogasteridae</taxon>
        <taxon>Pristionchus</taxon>
    </lineage>
</organism>
<evidence type="ECO:0000313" key="3">
    <source>
        <dbReference type="EMBL" id="GMT21190.1"/>
    </source>
</evidence>
<keyword evidence="1" id="KW-1133">Transmembrane helix</keyword>